<keyword evidence="3" id="KW-1185">Reference proteome</keyword>
<keyword evidence="1" id="KW-0812">Transmembrane</keyword>
<dbReference type="GeneID" id="89289882"/>
<keyword evidence="1" id="KW-0472">Membrane</keyword>
<reference evidence="2 3" key="1">
    <citation type="submission" date="2023-09" db="EMBL/GenBank/DDBJ databases">
        <title>Pyrofollis japonicus gen. nov. sp. nov., a novel member of the family Pyrodictiaceae isolated from the Iheya North hydrothermal field.</title>
        <authorList>
            <person name="Miyazaki U."/>
            <person name="Sanari M."/>
            <person name="Tame A."/>
            <person name="Kitajima M."/>
            <person name="Okamoto A."/>
            <person name="Sawayama S."/>
            <person name="Miyazaki J."/>
            <person name="Takai K."/>
            <person name="Nakagawa S."/>
        </authorList>
    </citation>
    <scope>NUCLEOTIDE SEQUENCE [LARGE SCALE GENOMIC DNA]</scope>
    <source>
        <strain evidence="2 3">AV2</strain>
    </source>
</reference>
<evidence type="ECO:0000313" key="3">
    <source>
        <dbReference type="Proteomes" id="UP001341135"/>
    </source>
</evidence>
<accession>A0ABN6ZPY2</accession>
<proteinExistence type="predicted"/>
<name>A0ABN6ZPY2_9CREN</name>
<keyword evidence="1" id="KW-1133">Transmembrane helix</keyword>
<evidence type="ECO:0000256" key="1">
    <source>
        <dbReference type="SAM" id="Phobius"/>
    </source>
</evidence>
<dbReference type="EMBL" id="AP028907">
    <property type="protein sequence ID" value="BES82307.1"/>
    <property type="molecule type" value="Genomic_DNA"/>
</dbReference>
<organism evidence="2 3">
    <name type="scientific">Pyrodictium abyssi</name>
    <dbReference type="NCBI Taxonomy" id="54256"/>
    <lineage>
        <taxon>Archaea</taxon>
        <taxon>Thermoproteota</taxon>
        <taxon>Thermoprotei</taxon>
        <taxon>Desulfurococcales</taxon>
        <taxon>Pyrodictiaceae</taxon>
        <taxon>Pyrodictium</taxon>
    </lineage>
</organism>
<sequence length="73" mass="7541">MANRALGLALTAIGVLLFIYAVVAALGKGHIGSKEAWTPDAIAILVGWFLLLIGPAIAFGETPVTVKPAASRR</sequence>
<gene>
    <name evidence="2" type="ORF">PABY_18740</name>
</gene>
<dbReference type="Proteomes" id="UP001341135">
    <property type="component" value="Chromosome"/>
</dbReference>
<protein>
    <submittedName>
        <fullName evidence="2">Uncharacterized protein</fullName>
    </submittedName>
</protein>
<feature type="transmembrane region" description="Helical" evidence="1">
    <location>
        <begin position="41"/>
        <end position="64"/>
    </location>
</feature>
<evidence type="ECO:0000313" key="2">
    <source>
        <dbReference type="EMBL" id="BES82307.1"/>
    </source>
</evidence>
<dbReference type="RefSeq" id="WP_338249507.1">
    <property type="nucleotide sequence ID" value="NZ_AP028907.1"/>
</dbReference>